<dbReference type="eggNOG" id="COG0248">
    <property type="taxonomic scope" value="Bacteria"/>
</dbReference>
<comment type="similarity">
    <text evidence="1">Belongs to the GppA/Ppx family.</text>
</comment>
<dbReference type="STRING" id="1286171.EAL2_c14190"/>
<dbReference type="Proteomes" id="UP000019591">
    <property type="component" value="Chromosome"/>
</dbReference>
<evidence type="ECO:0000313" key="6">
    <source>
        <dbReference type="Proteomes" id="UP000019591"/>
    </source>
</evidence>
<dbReference type="GO" id="GO:0008894">
    <property type="term" value="F:guanosine-5'-triphosphate,3'-diphosphate diphosphatase activity"/>
    <property type="evidence" value="ECO:0007669"/>
    <property type="project" value="UniProtKB-EC"/>
</dbReference>
<protein>
    <submittedName>
        <fullName evidence="5">Guanosine-5'-triphosphate,3'-diphosphate pyrophosphatase GppA</fullName>
        <ecNumber evidence="5">3.6.1.40</ecNumber>
    </submittedName>
</protein>
<evidence type="ECO:0000256" key="2">
    <source>
        <dbReference type="ARBA" id="ARBA00022801"/>
    </source>
</evidence>
<dbReference type="SUPFAM" id="SSF53067">
    <property type="entry name" value="Actin-like ATPase domain"/>
    <property type="match status" value="2"/>
</dbReference>
<reference evidence="5 6" key="1">
    <citation type="journal article" date="2014" name="Genome Announc.">
        <title>Complete Genome Sequence of Amino Acid-Utilizing Eubacterium acidaminophilum al-2 (DSM 3953).</title>
        <authorList>
            <person name="Poehlein A."/>
            <person name="Andreesen J.R."/>
            <person name="Daniel R."/>
        </authorList>
    </citation>
    <scope>NUCLEOTIDE SEQUENCE [LARGE SCALE GENOMIC DNA]</scope>
    <source>
        <strain evidence="5 6">DSM 3953</strain>
    </source>
</reference>
<dbReference type="EMBL" id="CP007452">
    <property type="protein sequence ID" value="AHM56714.1"/>
    <property type="molecule type" value="Genomic_DNA"/>
</dbReference>
<dbReference type="Gene3D" id="1.10.3210.10">
    <property type="entry name" value="Hypothetical protein af1432"/>
    <property type="match status" value="1"/>
</dbReference>
<dbReference type="HOGENOM" id="CLU_025908_4_2_9"/>
<dbReference type="RefSeq" id="WP_025435698.1">
    <property type="nucleotide sequence ID" value="NZ_CP007452.1"/>
</dbReference>
<keyword evidence="6" id="KW-1185">Reference proteome</keyword>
<gene>
    <name evidence="5" type="primary">gppA</name>
    <name evidence="5" type="ORF">EAL2_c14190</name>
</gene>
<dbReference type="InterPro" id="IPR030673">
    <property type="entry name" value="PyroPPase_GppA_Ppx"/>
</dbReference>
<dbReference type="Gene3D" id="3.30.420.40">
    <property type="match status" value="1"/>
</dbReference>
<dbReference type="InterPro" id="IPR003695">
    <property type="entry name" value="Ppx_GppA_N"/>
</dbReference>
<dbReference type="InterPro" id="IPR048950">
    <property type="entry name" value="Ppx_GppA_C"/>
</dbReference>
<dbReference type="SUPFAM" id="SSF109604">
    <property type="entry name" value="HD-domain/PDEase-like"/>
    <property type="match status" value="1"/>
</dbReference>
<dbReference type="PANTHER" id="PTHR30005">
    <property type="entry name" value="EXOPOLYPHOSPHATASE"/>
    <property type="match status" value="1"/>
</dbReference>
<dbReference type="PATRIC" id="fig|1286171.3.peg.1369"/>
<organism evidence="5 6">
    <name type="scientific">Peptoclostridium acidaminophilum DSM 3953</name>
    <dbReference type="NCBI Taxonomy" id="1286171"/>
    <lineage>
        <taxon>Bacteria</taxon>
        <taxon>Bacillati</taxon>
        <taxon>Bacillota</taxon>
        <taxon>Clostridia</taxon>
        <taxon>Peptostreptococcales</taxon>
        <taxon>Peptoclostridiaceae</taxon>
        <taxon>Peptoclostridium</taxon>
    </lineage>
</organism>
<sequence length="500" mass="56295">MKRLGIIDIGSNSVRLVLVDINAQGHFKIFNEFKETVRLGETDSKGMLTAEKMQTALETLGMFKTICEAVRADEIVTAATAAVRRAPNKNEFLTLVYERLGLRIRVLSGEEEAYYAYCGVINSIDEKSGLIMDLGGGSTELVHFEDGVVKNSISLPFGAIDVTRMFDTSNSVSAATAQALRRFLFDELGKVNWLKDLKKNIPLIGVGGTIRNIGKIDKKSKDYPLDMAHYYIMDPSSVCSVYEQTKDRTLEQRIKIKGLSKDRADIFFGACAVVWHILEYCRIDRLVVSGSGLREGLVYDYIGSSYSPVGNMLDFSLNNIISQFNINRVHAYQVYKLASSMYVQLEELFGSSRECEKILKTAALLHDSGISINFYSHDSHAFYMILNSGINGLTHREILMSAYAASLHRNTKLKLKWKQYSQILSEDDIRTIMKISILLRLSESLDTCMDNFVEDIKCRVDGESVEMNPIAKKKPNVEISRAINTRHDFEQVFGKKLLIQ</sequence>
<dbReference type="Pfam" id="PF02541">
    <property type="entry name" value="Ppx-GppA"/>
    <property type="match status" value="1"/>
</dbReference>
<dbReference type="EC" id="3.6.1.40" evidence="5"/>
<evidence type="ECO:0000256" key="1">
    <source>
        <dbReference type="ARBA" id="ARBA00007125"/>
    </source>
</evidence>
<keyword evidence="2 5" id="KW-0378">Hydrolase</keyword>
<dbReference type="InterPro" id="IPR043129">
    <property type="entry name" value="ATPase_NBD"/>
</dbReference>
<dbReference type="KEGG" id="eac:EAL2_c14190"/>
<dbReference type="OrthoDB" id="9807195at2"/>
<dbReference type="PANTHER" id="PTHR30005:SF0">
    <property type="entry name" value="RETROGRADE REGULATION PROTEIN 2"/>
    <property type="match status" value="1"/>
</dbReference>
<evidence type="ECO:0000259" key="3">
    <source>
        <dbReference type="Pfam" id="PF02541"/>
    </source>
</evidence>
<evidence type="ECO:0000313" key="5">
    <source>
        <dbReference type="EMBL" id="AHM56714.1"/>
    </source>
</evidence>
<evidence type="ECO:0000259" key="4">
    <source>
        <dbReference type="Pfam" id="PF21447"/>
    </source>
</evidence>
<dbReference type="Pfam" id="PF21447">
    <property type="entry name" value="Ppx-GppA_III"/>
    <property type="match status" value="1"/>
</dbReference>
<dbReference type="CDD" id="cd24052">
    <property type="entry name" value="ASKHA_NBD_HpPPX-GppA-like"/>
    <property type="match status" value="1"/>
</dbReference>
<accession>W8T4N6</accession>
<dbReference type="InterPro" id="IPR050273">
    <property type="entry name" value="GppA/Ppx_hydrolase"/>
</dbReference>
<proteinExistence type="inferred from homology"/>
<dbReference type="Gene3D" id="3.30.420.150">
    <property type="entry name" value="Exopolyphosphatase. Domain 2"/>
    <property type="match status" value="1"/>
</dbReference>
<feature type="domain" description="Ppx/GppA phosphatase N-terminal" evidence="3">
    <location>
        <begin position="21"/>
        <end position="302"/>
    </location>
</feature>
<feature type="domain" description="Ppx/GppA phosphatase C-terminal" evidence="4">
    <location>
        <begin position="316"/>
        <end position="445"/>
    </location>
</feature>
<dbReference type="PIRSF" id="PIRSF001267">
    <property type="entry name" value="Pyrophosphatase_GppA_Ppx"/>
    <property type="match status" value="1"/>
</dbReference>
<name>W8T4N6_PEPAC</name>
<dbReference type="AlphaFoldDB" id="W8T4N6"/>